<sequence>MAQFRPRRRERRDEPTATTTAAAGRQVSVAAGTAADLARADAGLVGERTPTDHLGTIGYDAACKAAQDAGRRPPSRRTFRRWKQQGRIPDDRTADLVARRAEITRMGGVDGAARQLGRSPSAVYDWRAGRTKSLRPDAQGRLVDAQVAQRLVDSGVDVSRMRPTIHFTADVHARTDGGNYDYRMAKSFDFGGSQGLDHTQMSRQQIAALGDALARDDHARVAAILEEHASVNFAAFDDFDDDTGFHFDGVRDFRIDWS</sequence>
<dbReference type="RefSeq" id="WP_101822094.1">
    <property type="nucleotide sequence ID" value="NZ_PKJC01000023.1"/>
</dbReference>
<organism evidence="2 3">
    <name type="scientific">Gordonia terrae</name>
    <dbReference type="NCBI Taxonomy" id="2055"/>
    <lineage>
        <taxon>Bacteria</taxon>
        <taxon>Bacillati</taxon>
        <taxon>Actinomycetota</taxon>
        <taxon>Actinomycetes</taxon>
        <taxon>Mycobacteriales</taxon>
        <taxon>Gordoniaceae</taxon>
        <taxon>Gordonia</taxon>
    </lineage>
</organism>
<name>A0A2I1R371_9ACTN</name>
<dbReference type="AlphaFoldDB" id="A0A2I1R371"/>
<dbReference type="EMBL" id="PKJC01000023">
    <property type="protein sequence ID" value="PKZ63582.1"/>
    <property type="molecule type" value="Genomic_DNA"/>
</dbReference>
<accession>A0A2I1R371</accession>
<comment type="caution">
    <text evidence="2">The sequence shown here is derived from an EMBL/GenBank/DDBJ whole genome shotgun (WGS) entry which is preliminary data.</text>
</comment>
<feature type="region of interest" description="Disordered" evidence="1">
    <location>
        <begin position="1"/>
        <end position="27"/>
    </location>
</feature>
<reference evidence="2 3" key="1">
    <citation type="submission" date="2017-12" db="EMBL/GenBank/DDBJ databases">
        <title>Phylogenetic diversity of female urinary microbiome.</title>
        <authorList>
            <person name="Thomas-White K."/>
            <person name="Wolfe A.J."/>
        </authorList>
    </citation>
    <scope>NUCLEOTIDE SEQUENCE [LARGE SCALE GENOMIC DNA]</scope>
    <source>
        <strain evidence="2 3">UMB0777</strain>
    </source>
</reference>
<protein>
    <submittedName>
        <fullName evidence="2">Uncharacterized protein</fullName>
    </submittedName>
</protein>
<evidence type="ECO:0000313" key="3">
    <source>
        <dbReference type="Proteomes" id="UP000234662"/>
    </source>
</evidence>
<gene>
    <name evidence="2" type="ORF">CYJ73_21205</name>
</gene>
<proteinExistence type="predicted"/>
<dbReference type="Proteomes" id="UP000234662">
    <property type="component" value="Unassembled WGS sequence"/>
</dbReference>
<evidence type="ECO:0000256" key="1">
    <source>
        <dbReference type="SAM" id="MobiDB-lite"/>
    </source>
</evidence>
<evidence type="ECO:0000313" key="2">
    <source>
        <dbReference type="EMBL" id="PKZ63582.1"/>
    </source>
</evidence>
<feature type="compositionally biased region" description="Basic residues" evidence="1">
    <location>
        <begin position="1"/>
        <end position="10"/>
    </location>
</feature>